<evidence type="ECO:0000256" key="16">
    <source>
        <dbReference type="RuleBase" id="RU003848"/>
    </source>
</evidence>
<dbReference type="GO" id="GO:0046933">
    <property type="term" value="F:proton-transporting ATP synthase activity, rotational mechanism"/>
    <property type="evidence" value="ECO:0007669"/>
    <property type="project" value="UniProtKB-UniRule"/>
</dbReference>
<keyword evidence="6 15" id="KW-0812">Transmembrane</keyword>
<evidence type="ECO:0000256" key="14">
    <source>
        <dbReference type="ARBA" id="ARBA00025830"/>
    </source>
</evidence>
<keyword evidence="18" id="KW-1185">Reference proteome</keyword>
<evidence type="ECO:0000256" key="4">
    <source>
        <dbReference type="ARBA" id="ARBA00022475"/>
    </source>
</evidence>
<keyword evidence="3 15" id="KW-0813">Transport</keyword>
<dbReference type="NCBIfam" id="NF006612">
    <property type="entry name" value="PRK09174.1"/>
    <property type="match status" value="1"/>
</dbReference>
<evidence type="ECO:0000313" key="18">
    <source>
        <dbReference type="Proteomes" id="UP000269692"/>
    </source>
</evidence>
<proteinExistence type="inferred from homology"/>
<dbReference type="RefSeq" id="WP_121624214.1">
    <property type="nucleotide sequence ID" value="NZ_JACIIW010000002.1"/>
</dbReference>
<keyword evidence="11 15" id="KW-0066">ATP synthesis</keyword>
<dbReference type="GO" id="GO:0005886">
    <property type="term" value="C:plasma membrane"/>
    <property type="evidence" value="ECO:0007669"/>
    <property type="project" value="UniProtKB-SubCell"/>
</dbReference>
<dbReference type="Proteomes" id="UP000269692">
    <property type="component" value="Unassembled WGS sequence"/>
</dbReference>
<dbReference type="HAMAP" id="MF_01398">
    <property type="entry name" value="ATP_synth_b_bprime"/>
    <property type="match status" value="1"/>
</dbReference>
<comment type="subcellular location">
    <subcellularLocation>
        <location evidence="1">Cell inner membrane</location>
        <topology evidence="1">Single-pass membrane protein</topology>
    </subcellularLocation>
    <subcellularLocation>
        <location evidence="15">Cell membrane</location>
        <topology evidence="15">Single-pass membrane protein</topology>
    </subcellularLocation>
</comment>
<evidence type="ECO:0000256" key="8">
    <source>
        <dbReference type="ARBA" id="ARBA00022989"/>
    </source>
</evidence>
<dbReference type="GO" id="GO:0045259">
    <property type="term" value="C:proton-transporting ATP synthase complex"/>
    <property type="evidence" value="ECO:0007669"/>
    <property type="project" value="UniProtKB-KW"/>
</dbReference>
<dbReference type="AlphaFoldDB" id="A0A3L7A774"/>
<dbReference type="Pfam" id="PF00430">
    <property type="entry name" value="ATP-synt_B"/>
    <property type="match status" value="1"/>
</dbReference>
<dbReference type="EMBL" id="RCTF01000013">
    <property type="protein sequence ID" value="RLP76183.1"/>
    <property type="molecule type" value="Genomic_DNA"/>
</dbReference>
<reference evidence="17 18" key="1">
    <citation type="submission" date="2018-10" db="EMBL/GenBank/DDBJ databases">
        <title>Xanthobacter tagetidis genome sequencing and assembly.</title>
        <authorList>
            <person name="Maclea K.S."/>
            <person name="Goen A.E."/>
            <person name="Fatima S.A."/>
        </authorList>
    </citation>
    <scope>NUCLEOTIDE SEQUENCE [LARGE SCALE GENOMIC DNA]</scope>
    <source>
        <strain evidence="17 18">ATCC 700314</strain>
    </source>
</reference>
<comment type="function">
    <text evidence="13">Component of the F(0) channel, it forms part of the peripheral stalk, linking F(1) to F(0). The b'-subunit is a diverged and duplicated form of b found in plants and photosynthetic bacteria.</text>
</comment>
<gene>
    <name evidence="15" type="primary">atpF</name>
    <name evidence="17" type="ORF">D9R14_15300</name>
</gene>
<protein>
    <recommendedName>
        <fullName evidence="15">ATP synthase subunit b</fullName>
    </recommendedName>
    <alternativeName>
        <fullName evidence="15">ATP synthase F(0) sector subunit b</fullName>
    </alternativeName>
    <alternativeName>
        <fullName evidence="15">ATPase subunit I</fullName>
    </alternativeName>
    <alternativeName>
        <fullName evidence="15">F-type ATPase subunit b</fullName>
        <shortName evidence="15">F-ATPase subunit b</shortName>
    </alternativeName>
</protein>
<name>A0A3L7A774_9HYPH</name>
<comment type="similarity">
    <text evidence="2 15 16">Belongs to the ATPase B chain family.</text>
</comment>
<evidence type="ECO:0000256" key="5">
    <source>
        <dbReference type="ARBA" id="ARBA00022547"/>
    </source>
</evidence>
<dbReference type="PANTHER" id="PTHR33445:SF1">
    <property type="entry name" value="ATP SYNTHASE SUBUNIT B"/>
    <property type="match status" value="1"/>
</dbReference>
<keyword evidence="4 15" id="KW-1003">Cell membrane</keyword>
<dbReference type="InterPro" id="IPR002146">
    <property type="entry name" value="ATP_synth_b/b'su_bac/chlpt"/>
</dbReference>
<evidence type="ECO:0000313" key="17">
    <source>
        <dbReference type="EMBL" id="RLP76183.1"/>
    </source>
</evidence>
<dbReference type="InterPro" id="IPR050059">
    <property type="entry name" value="ATP_synthase_B_chain"/>
</dbReference>
<evidence type="ECO:0000256" key="2">
    <source>
        <dbReference type="ARBA" id="ARBA00005513"/>
    </source>
</evidence>
<dbReference type="Gene3D" id="6.10.250.1580">
    <property type="match status" value="1"/>
</dbReference>
<evidence type="ECO:0000256" key="1">
    <source>
        <dbReference type="ARBA" id="ARBA00004377"/>
    </source>
</evidence>
<evidence type="ECO:0000256" key="11">
    <source>
        <dbReference type="ARBA" id="ARBA00023310"/>
    </source>
</evidence>
<comment type="caution">
    <text evidence="17">The sequence shown here is derived from an EMBL/GenBank/DDBJ whole genome shotgun (WGS) entry which is preliminary data.</text>
</comment>
<accession>A0A3L7A774</accession>
<evidence type="ECO:0000256" key="13">
    <source>
        <dbReference type="ARBA" id="ARBA00025614"/>
    </source>
</evidence>
<sequence length="205" mass="21946">MTHTWTRSTWTRRVALAGVIAGLWTSPLLAAEGGHGGKPHFPPFDATTFASQLLWLALSFGLLYYLMSKVALPRIGRILEERHDRIADDLEEAAKHRAESEAAQQAYEKALNEARAKANSIAADTRNRLTADADANRKALEAELSAKLSAAEARIASTKAEAMTHVRGIAVDAAHSIVSTLIGTAPAAPDVEKAVDGVLSKREAA</sequence>
<dbReference type="GO" id="GO:0046961">
    <property type="term" value="F:proton-transporting ATPase activity, rotational mechanism"/>
    <property type="evidence" value="ECO:0007669"/>
    <property type="project" value="TreeGrafter"/>
</dbReference>
<keyword evidence="8 15" id="KW-1133">Transmembrane helix</keyword>
<comment type="subunit">
    <text evidence="14 15">F-type ATPases have 2 components, F(1) - the catalytic core - and F(0) - the membrane proton channel. F(1) has five subunits: alpha(3), beta(3), gamma(1), delta(1), epsilon(1). F(0) has three main subunits: a(1), b(2) and c(10-14). The alpha and beta chains form an alternating ring which encloses part of the gamma chain. F(1) is attached to F(0) by a central stalk formed by the gamma and epsilon chains, while a peripheral stalk is formed by the delta and b chains.</text>
</comment>
<keyword evidence="5 15" id="KW-0138">CF(0)</keyword>
<keyword evidence="9 15" id="KW-0406">Ion transport</keyword>
<dbReference type="CDD" id="cd06503">
    <property type="entry name" value="ATP-synt_Fo_b"/>
    <property type="match status" value="1"/>
</dbReference>
<evidence type="ECO:0000256" key="7">
    <source>
        <dbReference type="ARBA" id="ARBA00022781"/>
    </source>
</evidence>
<evidence type="ECO:0000256" key="15">
    <source>
        <dbReference type="HAMAP-Rule" id="MF_01398"/>
    </source>
</evidence>
<evidence type="ECO:0000256" key="9">
    <source>
        <dbReference type="ARBA" id="ARBA00023065"/>
    </source>
</evidence>
<keyword evidence="7 15" id="KW-0375">Hydrogen ion transport</keyword>
<keyword evidence="10 15" id="KW-0472">Membrane</keyword>
<feature type="transmembrane region" description="Helical" evidence="15">
    <location>
        <begin position="46"/>
        <end position="67"/>
    </location>
</feature>
<comment type="function">
    <text evidence="12 15">F(1)F(0) ATP synthase produces ATP from ADP in the presence of a proton or sodium gradient. F-type ATPases consist of two structural domains, F(1) containing the extramembraneous catalytic core and F(0) containing the membrane proton channel, linked together by a central stalk and a peripheral stalk. During catalysis, ATP synthesis in the catalytic domain of F(1) is coupled via a rotary mechanism of the central stalk subunits to proton translocation.</text>
</comment>
<evidence type="ECO:0000256" key="10">
    <source>
        <dbReference type="ARBA" id="ARBA00023136"/>
    </source>
</evidence>
<evidence type="ECO:0000256" key="6">
    <source>
        <dbReference type="ARBA" id="ARBA00022692"/>
    </source>
</evidence>
<dbReference type="PANTHER" id="PTHR33445">
    <property type="entry name" value="ATP SYNTHASE SUBUNIT B', CHLOROPLASTIC"/>
    <property type="match status" value="1"/>
</dbReference>
<evidence type="ECO:0000256" key="3">
    <source>
        <dbReference type="ARBA" id="ARBA00022448"/>
    </source>
</evidence>
<organism evidence="17 18">
    <name type="scientific">Xanthobacter tagetidis</name>
    <dbReference type="NCBI Taxonomy" id="60216"/>
    <lineage>
        <taxon>Bacteria</taxon>
        <taxon>Pseudomonadati</taxon>
        <taxon>Pseudomonadota</taxon>
        <taxon>Alphaproteobacteria</taxon>
        <taxon>Hyphomicrobiales</taxon>
        <taxon>Xanthobacteraceae</taxon>
        <taxon>Xanthobacter</taxon>
    </lineage>
</organism>
<dbReference type="OrthoDB" id="9805716at2"/>
<evidence type="ECO:0000256" key="12">
    <source>
        <dbReference type="ARBA" id="ARBA00025198"/>
    </source>
</evidence>